<dbReference type="PROSITE" id="PS01328">
    <property type="entry name" value="4HBCOA_THIOESTERASE"/>
    <property type="match status" value="1"/>
</dbReference>
<proteinExistence type="inferred from homology"/>
<evidence type="ECO:0000313" key="3">
    <source>
        <dbReference type="EMBL" id="KMK51354.1"/>
    </source>
</evidence>
<gene>
    <name evidence="3" type="ORF">RO21_06500</name>
</gene>
<dbReference type="Pfam" id="PF13279">
    <property type="entry name" value="4HBT_2"/>
    <property type="match status" value="1"/>
</dbReference>
<reference evidence="3 4" key="1">
    <citation type="submission" date="2014-12" db="EMBL/GenBank/DDBJ databases">
        <title>Reclassification of Actinobacillus muris as Muribacter muris.</title>
        <authorList>
            <person name="Christensen H."/>
            <person name="Nicklas W."/>
            <person name="Bisgaard M."/>
        </authorList>
    </citation>
    <scope>NUCLEOTIDE SEQUENCE [LARGE SCALE GENOMIC DNA]</scope>
    <source>
        <strain evidence="3 4">Ackerman80-443D</strain>
    </source>
</reference>
<keyword evidence="4" id="KW-1185">Reference proteome</keyword>
<dbReference type="SUPFAM" id="SSF54637">
    <property type="entry name" value="Thioesterase/thiol ester dehydrase-isomerase"/>
    <property type="match status" value="1"/>
</dbReference>
<name>A0A0J5P7A4_9PAST</name>
<keyword evidence="2" id="KW-0378">Hydrolase</keyword>
<evidence type="ECO:0000256" key="1">
    <source>
        <dbReference type="ARBA" id="ARBA00005953"/>
    </source>
</evidence>
<dbReference type="Proteomes" id="UP000036270">
    <property type="component" value="Unassembled WGS sequence"/>
</dbReference>
<dbReference type="FunFam" id="3.10.129.10:FF:000004">
    <property type="entry name" value="Tol-pal system-associated acyl-CoA thioesterase"/>
    <property type="match status" value="1"/>
</dbReference>
<dbReference type="Gene3D" id="3.10.129.10">
    <property type="entry name" value="Hotdog Thioesterase"/>
    <property type="match status" value="1"/>
</dbReference>
<dbReference type="InterPro" id="IPR006684">
    <property type="entry name" value="YbgC/YbaW"/>
</dbReference>
<dbReference type="GO" id="GO:0047617">
    <property type="term" value="F:fatty acyl-CoA hydrolase activity"/>
    <property type="evidence" value="ECO:0007669"/>
    <property type="project" value="TreeGrafter"/>
</dbReference>
<sequence>MQHFFPIRVYYEDTDAGGVVYHARYLHFFERARTEWLRDLGFSQQHLLAQSIAFVVKTMKIDYKTPARLDDQLTVETQVQAIKGARIIFQQRLLKADCCLCEAEVVVASVNLVKMKPISIPEHIKQALTQAN</sequence>
<comment type="similarity">
    <text evidence="1">Belongs to the 4-hydroxybenzoyl-CoA thioesterase family.</text>
</comment>
<dbReference type="AlphaFoldDB" id="A0A0J5P7A4"/>
<dbReference type="CDD" id="cd00586">
    <property type="entry name" value="4HBT"/>
    <property type="match status" value="1"/>
</dbReference>
<dbReference type="PATRIC" id="fig|67855.3.peg.1300"/>
<dbReference type="NCBIfam" id="TIGR00051">
    <property type="entry name" value="YbgC/FadM family acyl-CoA thioesterase"/>
    <property type="match status" value="1"/>
</dbReference>
<comment type="caution">
    <text evidence="3">The sequence shown here is derived from an EMBL/GenBank/DDBJ whole genome shotgun (WGS) entry which is preliminary data.</text>
</comment>
<dbReference type="InterPro" id="IPR050563">
    <property type="entry name" value="4-hydroxybenzoyl-CoA_TE"/>
</dbReference>
<accession>A0A0J5P7A4</accession>
<dbReference type="EMBL" id="JWIZ01000037">
    <property type="protein sequence ID" value="KMK51354.1"/>
    <property type="molecule type" value="Genomic_DNA"/>
</dbReference>
<dbReference type="InterPro" id="IPR008272">
    <property type="entry name" value="HB-CoA_thioesterase_AS"/>
</dbReference>
<evidence type="ECO:0000313" key="4">
    <source>
        <dbReference type="Proteomes" id="UP000036270"/>
    </source>
</evidence>
<dbReference type="InterPro" id="IPR014166">
    <property type="entry name" value="Tol-Pal_acyl-CoA_thioesterase"/>
</dbReference>
<evidence type="ECO:0000256" key="2">
    <source>
        <dbReference type="ARBA" id="ARBA00022801"/>
    </source>
</evidence>
<dbReference type="PANTHER" id="PTHR31793">
    <property type="entry name" value="4-HYDROXYBENZOYL-COA THIOESTERASE FAMILY MEMBER"/>
    <property type="match status" value="1"/>
</dbReference>
<dbReference type="STRING" id="67855.RO21_06500"/>
<dbReference type="InterPro" id="IPR029069">
    <property type="entry name" value="HotDog_dom_sf"/>
</dbReference>
<dbReference type="PIRSF" id="PIRSF003230">
    <property type="entry name" value="YbgC"/>
    <property type="match status" value="1"/>
</dbReference>
<organism evidence="3 4">
    <name type="scientific">Muribacter muris</name>
    <dbReference type="NCBI Taxonomy" id="67855"/>
    <lineage>
        <taxon>Bacteria</taxon>
        <taxon>Pseudomonadati</taxon>
        <taxon>Pseudomonadota</taxon>
        <taxon>Gammaproteobacteria</taxon>
        <taxon>Pasteurellales</taxon>
        <taxon>Pasteurellaceae</taxon>
        <taxon>Muribacter</taxon>
    </lineage>
</organism>
<protein>
    <submittedName>
        <fullName evidence="3">Uncharacterized protein</fullName>
    </submittedName>
</protein>
<dbReference type="PANTHER" id="PTHR31793:SF37">
    <property type="entry name" value="ACYL-COA THIOESTER HYDROLASE YBGC"/>
    <property type="match status" value="1"/>
</dbReference>
<dbReference type="NCBIfam" id="TIGR02799">
    <property type="entry name" value="thio_ybgC"/>
    <property type="match status" value="1"/>
</dbReference>
<dbReference type="RefSeq" id="WP_047976991.1">
    <property type="nucleotide sequence ID" value="NZ_JWIZ01000037.1"/>
</dbReference>